<dbReference type="PROSITE" id="PS50268">
    <property type="entry name" value="CADHERIN_2"/>
    <property type="match status" value="9"/>
</dbReference>
<dbReference type="GeneID" id="20238828"/>
<evidence type="ECO:0000256" key="5">
    <source>
        <dbReference type="ARBA" id="ARBA00022837"/>
    </source>
</evidence>
<proteinExistence type="predicted"/>
<keyword evidence="6" id="KW-1133">Transmembrane helix</keyword>
<dbReference type="GO" id="GO:0005509">
    <property type="term" value="F:calcium ion binding"/>
    <property type="evidence" value="ECO:0007669"/>
    <property type="project" value="UniProtKB-UniRule"/>
</dbReference>
<evidence type="ECO:0000256" key="7">
    <source>
        <dbReference type="ARBA" id="ARBA00023136"/>
    </source>
</evidence>
<feature type="domain" description="Cadherin" evidence="10">
    <location>
        <begin position="398"/>
        <end position="485"/>
    </location>
</feature>
<protein>
    <recommendedName>
        <fullName evidence="10">Cadherin domain-containing protein</fullName>
    </recommendedName>
</protein>
<keyword evidence="12" id="KW-1185">Reference proteome</keyword>
<dbReference type="RefSeq" id="XP_009056074.1">
    <property type="nucleotide sequence ID" value="XM_009057826.1"/>
</dbReference>
<dbReference type="EMBL" id="KB201931">
    <property type="protein sequence ID" value="ESO93380.1"/>
    <property type="molecule type" value="Genomic_DNA"/>
</dbReference>
<dbReference type="Gene3D" id="2.60.40.60">
    <property type="entry name" value="Cadherins"/>
    <property type="match status" value="9"/>
</dbReference>
<dbReference type="InterPro" id="IPR020894">
    <property type="entry name" value="Cadherin_CS"/>
</dbReference>
<dbReference type="GO" id="GO:0045296">
    <property type="term" value="F:cadherin binding"/>
    <property type="evidence" value="ECO:0007669"/>
    <property type="project" value="TreeGrafter"/>
</dbReference>
<dbReference type="HOGENOM" id="CLU_257064_0_0_1"/>
<keyword evidence="3" id="KW-0732">Signal</keyword>
<organism evidence="11 12">
    <name type="scientific">Lottia gigantea</name>
    <name type="common">Giant owl limpet</name>
    <dbReference type="NCBI Taxonomy" id="225164"/>
    <lineage>
        <taxon>Eukaryota</taxon>
        <taxon>Metazoa</taxon>
        <taxon>Spiralia</taxon>
        <taxon>Lophotrochozoa</taxon>
        <taxon>Mollusca</taxon>
        <taxon>Gastropoda</taxon>
        <taxon>Patellogastropoda</taxon>
        <taxon>Lottioidea</taxon>
        <taxon>Lottiidae</taxon>
        <taxon>Lottia</taxon>
    </lineage>
</organism>
<dbReference type="InterPro" id="IPR002126">
    <property type="entry name" value="Cadherin-like_dom"/>
</dbReference>
<evidence type="ECO:0000313" key="11">
    <source>
        <dbReference type="EMBL" id="ESO93380.1"/>
    </source>
</evidence>
<keyword evidence="4" id="KW-0677">Repeat</keyword>
<reference evidence="11 12" key="1">
    <citation type="journal article" date="2013" name="Nature">
        <title>Insights into bilaterian evolution from three spiralian genomes.</title>
        <authorList>
            <person name="Simakov O."/>
            <person name="Marletaz F."/>
            <person name="Cho S.J."/>
            <person name="Edsinger-Gonzales E."/>
            <person name="Havlak P."/>
            <person name="Hellsten U."/>
            <person name="Kuo D.H."/>
            <person name="Larsson T."/>
            <person name="Lv J."/>
            <person name="Arendt D."/>
            <person name="Savage R."/>
            <person name="Osoegawa K."/>
            <person name="de Jong P."/>
            <person name="Grimwood J."/>
            <person name="Chapman J.A."/>
            <person name="Shapiro H."/>
            <person name="Aerts A."/>
            <person name="Otillar R.P."/>
            <person name="Terry A.Y."/>
            <person name="Boore J.L."/>
            <person name="Grigoriev I.V."/>
            <person name="Lindberg D.R."/>
            <person name="Seaver E.C."/>
            <person name="Weisblat D.A."/>
            <person name="Putnam N.H."/>
            <person name="Rokhsar D.S."/>
        </authorList>
    </citation>
    <scope>NUCLEOTIDE SEQUENCE [LARGE SCALE GENOMIC DNA]</scope>
</reference>
<dbReference type="PROSITE" id="PS00232">
    <property type="entry name" value="CADHERIN_1"/>
    <property type="match status" value="3"/>
</dbReference>
<dbReference type="FunFam" id="2.60.40.60:FF:000033">
    <property type="entry name" value="FAT atypical cadherin 1"/>
    <property type="match status" value="1"/>
</dbReference>
<dbReference type="SUPFAM" id="SSF49313">
    <property type="entry name" value="Cadherin-like"/>
    <property type="match status" value="9"/>
</dbReference>
<keyword evidence="5 8" id="KW-0106">Calcium</keyword>
<dbReference type="OMA" id="AQISYLF"/>
<dbReference type="CDD" id="cd11304">
    <property type="entry name" value="Cadherin_repeat"/>
    <property type="match status" value="9"/>
</dbReference>
<sequence>MSNDFQINVQDHGGLNASKILSITVLDKNDEAPQFVPAHYRFNISEDSGPSTSVGLVSAFDKDNDGNSSVRYILDVNGDGRFFIDGLTGVIRVAGGLDREIEDKYVLKVVAEDQSGYTGSASVVISIEDANDEPPKFTHDVYNFTVPENIDNITIGAVEATDRDIGFNGQLTFSVTDPVFSIDQNGSITLNKMFDRENMTEYKLIVTVHDGGRKRQLTATTTIVISITDVNDNDPVFCLEHTCPIHTYNTTIVNELPTGSFVFLVATKDQDFDSNGTVSYQLIGETSVLFNIGPTNGLITTKGFDLNDLEARRFLSNNETSTPTIRLEIVAVDGGGRNQSAYLEISILVIEAEVLKFNKTSSKFMIHENKPKGIIYEVFDNENFLQKAECYYNVHYIGTSVGSVSAYLGNVTGVKLTYSVLEDDAIFFSVERTSGIIKTKAVLNRELNDKYLFVIQVIDDRNPQQTAFTQVHVTVVDENDSTPKFDQSSYSQSIVENISNVTVISVTARDLDSGRNGDVIYSIVQGNQDDMFQIDEITGDLNLMKPADREEEDEFNIIIMASDLGSISLNSTVDVTILIEDENDNAPVISIEKTVIYVRESKRQVTQIIQINATDADSNLNGEVLYSISTGDKNVFQINPINGWVSTMRSLLTKDETEYKLTILAYDLGQLPLNSSIDLIIRIINSTTPQFSRDTYSIDGYVGMKSGTVLNLNLTAGTGHYDYHIVKGNIDKMFSINSTTGQISLVKDVKDQSVYSLQVEAVDLADKESKDTVNVIISVRQPNVKFDEIEYKVNVKENLPKDFLVIDLNTTVEFEGIGVLYRLEGDDDHFTIDKDNGSIFTNTSLDREITSQYILIVRVTSLIGSSRRRREAKSDTTRIIIRVDDENDNPPYFPYQSSTLELSIPQAAKQNYHLTTLKANDPDDGDDFNIEYRITTGDDQIFNIDKQSGKLTSLVDMTDIDKDQFNLVIQSIDTNSSLSSNISLKIYVVPNGDRYILTGNITLPVFVNYQEMFLKNLSAILNMTVELDNVQPHAKIEDGKKVIDNDRTDVYIKASYRPENEKLVPWHVIQREVRRKKKAIEELFSKGQSFVTDATPIKITNDEGSIGIPEMTLLGLACAIFVGSVISIVIVIRSWTVHLLTSFHFIRQEAKQNKIQMALMARQKISRETTFSDTICDSDSAVMELNQNELKKRVSFRLFQDIESLNSEPVPEPELVLTVTEEQEKTLEFGNETSDGDTVRLRNIILAKTVMDVAREIHLANQNRGTDSAMSSSKPGEDDCGQKKVVSENDYCKPISNVNQAFIEDQTQTKVASTDNDHTQKNSTGSINTSKYTSESLYETIKDVEDNKYELAEESEDTDL</sequence>
<feature type="region of interest" description="Disordered" evidence="9">
    <location>
        <begin position="1262"/>
        <end position="1282"/>
    </location>
</feature>
<dbReference type="PANTHER" id="PTHR24027">
    <property type="entry name" value="CADHERIN-23"/>
    <property type="match status" value="1"/>
</dbReference>
<feature type="domain" description="Cadherin" evidence="10">
    <location>
        <begin position="590"/>
        <end position="691"/>
    </location>
</feature>
<dbReference type="GO" id="GO:0016477">
    <property type="term" value="P:cell migration"/>
    <property type="evidence" value="ECO:0007669"/>
    <property type="project" value="TreeGrafter"/>
</dbReference>
<dbReference type="KEGG" id="lgi:LOTGIDRAFT_161952"/>
<feature type="compositionally biased region" description="Polar residues" evidence="9">
    <location>
        <begin position="1321"/>
        <end position="1335"/>
    </location>
</feature>
<evidence type="ECO:0000256" key="9">
    <source>
        <dbReference type="SAM" id="MobiDB-lite"/>
    </source>
</evidence>
<feature type="region of interest" description="Disordered" evidence="9">
    <location>
        <begin position="1309"/>
        <end position="1335"/>
    </location>
</feature>
<evidence type="ECO:0000256" key="2">
    <source>
        <dbReference type="ARBA" id="ARBA00022692"/>
    </source>
</evidence>
<keyword evidence="2" id="KW-0812">Transmembrane</keyword>
<feature type="domain" description="Cadherin" evidence="10">
    <location>
        <begin position="486"/>
        <end position="589"/>
    </location>
</feature>
<keyword evidence="7" id="KW-0472">Membrane</keyword>
<dbReference type="FunFam" id="2.60.40.60:FF:000020">
    <property type="entry name" value="Dachsous cadherin-related 1b"/>
    <property type="match status" value="3"/>
</dbReference>
<feature type="domain" description="Cadherin" evidence="10">
    <location>
        <begin position="723"/>
        <end position="791"/>
    </location>
</feature>
<feature type="domain" description="Cadherin" evidence="10">
    <location>
        <begin position="896"/>
        <end position="1006"/>
    </location>
</feature>
<evidence type="ECO:0000256" key="3">
    <source>
        <dbReference type="ARBA" id="ARBA00022729"/>
    </source>
</evidence>
<dbReference type="Pfam" id="PF00028">
    <property type="entry name" value="Cadherin"/>
    <property type="match status" value="8"/>
</dbReference>
<dbReference type="GO" id="GO:0016342">
    <property type="term" value="C:catenin complex"/>
    <property type="evidence" value="ECO:0007669"/>
    <property type="project" value="TreeGrafter"/>
</dbReference>
<gene>
    <name evidence="11" type="ORF">LOTGIDRAFT_161952</name>
</gene>
<evidence type="ECO:0000256" key="4">
    <source>
        <dbReference type="ARBA" id="ARBA00022737"/>
    </source>
</evidence>
<dbReference type="GO" id="GO:0007156">
    <property type="term" value="P:homophilic cell adhesion via plasma membrane adhesion molecules"/>
    <property type="evidence" value="ECO:0007669"/>
    <property type="project" value="InterPro"/>
</dbReference>
<feature type="compositionally biased region" description="Polar residues" evidence="9">
    <location>
        <begin position="1262"/>
        <end position="1274"/>
    </location>
</feature>
<feature type="domain" description="Cadherin" evidence="10">
    <location>
        <begin position="244"/>
        <end position="364"/>
    </location>
</feature>
<dbReference type="GO" id="GO:0008013">
    <property type="term" value="F:beta-catenin binding"/>
    <property type="evidence" value="ECO:0007669"/>
    <property type="project" value="TreeGrafter"/>
</dbReference>
<accession>V4AE45</accession>
<dbReference type="SMART" id="SM00112">
    <property type="entry name" value="CA"/>
    <property type="match status" value="9"/>
</dbReference>
<dbReference type="OrthoDB" id="6252479at2759"/>
<evidence type="ECO:0000256" key="8">
    <source>
        <dbReference type="PROSITE-ProRule" id="PRU00043"/>
    </source>
</evidence>
<feature type="domain" description="Cadherin" evidence="10">
    <location>
        <begin position="787"/>
        <end position="893"/>
    </location>
</feature>
<evidence type="ECO:0000313" key="12">
    <source>
        <dbReference type="Proteomes" id="UP000030746"/>
    </source>
</evidence>
<evidence type="ECO:0000256" key="6">
    <source>
        <dbReference type="ARBA" id="ARBA00022989"/>
    </source>
</evidence>
<evidence type="ECO:0000259" key="10">
    <source>
        <dbReference type="PROSITE" id="PS50268"/>
    </source>
</evidence>
<evidence type="ECO:0000256" key="1">
    <source>
        <dbReference type="ARBA" id="ARBA00004167"/>
    </source>
</evidence>
<feature type="domain" description="Cadherin" evidence="10">
    <location>
        <begin position="138"/>
        <end position="237"/>
    </location>
</feature>
<comment type="subcellular location">
    <subcellularLocation>
        <location evidence="1">Membrane</location>
        <topology evidence="1">Single-pass membrane protein</topology>
    </subcellularLocation>
</comment>
<dbReference type="InterPro" id="IPR039808">
    <property type="entry name" value="Cadherin"/>
</dbReference>
<dbReference type="PANTHER" id="PTHR24027:SF438">
    <property type="entry name" value="CADHERIN 23"/>
    <property type="match status" value="1"/>
</dbReference>
<name>V4AE45_LOTGI</name>
<feature type="domain" description="Cadherin" evidence="10">
    <location>
        <begin position="36"/>
        <end position="137"/>
    </location>
</feature>
<dbReference type="CTD" id="20238828"/>
<dbReference type="Proteomes" id="UP000030746">
    <property type="component" value="Unassembled WGS sequence"/>
</dbReference>
<dbReference type="InterPro" id="IPR015919">
    <property type="entry name" value="Cadherin-like_sf"/>
</dbReference>
<dbReference type="PRINTS" id="PR00205">
    <property type="entry name" value="CADHERIN"/>
</dbReference>